<sequence length="81" mass="8146">MVATSFTARSGNDGFTAEVTGIEARRQLRMSVGVVVMLAVGIVSAALTVGSHPISAKRDVVSAAPVVVMHAAADPVGAKAI</sequence>
<organism evidence="2 3">
    <name type="scientific">Lichenibacterium minor</name>
    <dbReference type="NCBI Taxonomy" id="2316528"/>
    <lineage>
        <taxon>Bacteria</taxon>
        <taxon>Pseudomonadati</taxon>
        <taxon>Pseudomonadota</taxon>
        <taxon>Alphaproteobacteria</taxon>
        <taxon>Hyphomicrobiales</taxon>
        <taxon>Lichenihabitantaceae</taxon>
        <taxon>Lichenibacterium</taxon>
    </lineage>
</organism>
<evidence type="ECO:0000313" key="2">
    <source>
        <dbReference type="EMBL" id="RYC32642.1"/>
    </source>
</evidence>
<evidence type="ECO:0000256" key="1">
    <source>
        <dbReference type="SAM" id="Phobius"/>
    </source>
</evidence>
<proteinExistence type="predicted"/>
<reference evidence="2 3" key="2">
    <citation type="submission" date="2019-02" db="EMBL/GenBank/DDBJ databases">
        <title>'Lichenibacterium ramalinii' gen. nov. sp. nov., 'Lichenibacterium minor' gen. nov. sp. nov.</title>
        <authorList>
            <person name="Pankratov T."/>
        </authorList>
    </citation>
    <scope>NUCLEOTIDE SEQUENCE [LARGE SCALE GENOMIC DNA]</scope>
    <source>
        <strain evidence="2 3">RmlP026</strain>
    </source>
</reference>
<evidence type="ECO:0000313" key="3">
    <source>
        <dbReference type="Proteomes" id="UP000290759"/>
    </source>
</evidence>
<name>A0A4Q2U8A0_9HYPH</name>
<dbReference type="EMBL" id="QYBB01000006">
    <property type="protein sequence ID" value="RYC32642.1"/>
    <property type="molecule type" value="Genomic_DNA"/>
</dbReference>
<keyword evidence="1" id="KW-0812">Transmembrane</keyword>
<feature type="transmembrane region" description="Helical" evidence="1">
    <location>
        <begin position="30"/>
        <end position="49"/>
    </location>
</feature>
<protein>
    <submittedName>
        <fullName evidence="2">Uncharacterized protein</fullName>
    </submittedName>
</protein>
<keyword evidence="1" id="KW-0472">Membrane</keyword>
<dbReference type="RefSeq" id="WP_129225214.1">
    <property type="nucleotide sequence ID" value="NZ_QYBB01000006.1"/>
</dbReference>
<dbReference type="Proteomes" id="UP000290759">
    <property type="component" value="Unassembled WGS sequence"/>
</dbReference>
<dbReference type="OrthoDB" id="9918662at2"/>
<comment type="caution">
    <text evidence="2">The sequence shown here is derived from an EMBL/GenBank/DDBJ whole genome shotgun (WGS) entry which is preliminary data.</text>
</comment>
<accession>A0A4Q2U8A0</accession>
<gene>
    <name evidence="2" type="ORF">D3273_07915</name>
</gene>
<reference evidence="2 3" key="1">
    <citation type="submission" date="2018-12" db="EMBL/GenBank/DDBJ databases">
        <authorList>
            <person name="Grouzdev D.S."/>
            <person name="Krutkina M.S."/>
        </authorList>
    </citation>
    <scope>NUCLEOTIDE SEQUENCE [LARGE SCALE GENOMIC DNA]</scope>
    <source>
        <strain evidence="2 3">RmlP026</strain>
    </source>
</reference>
<dbReference type="AlphaFoldDB" id="A0A4Q2U8A0"/>
<keyword evidence="1" id="KW-1133">Transmembrane helix</keyword>
<keyword evidence="3" id="KW-1185">Reference proteome</keyword>